<feature type="transmembrane region" description="Helical" evidence="7">
    <location>
        <begin position="447"/>
        <end position="468"/>
    </location>
</feature>
<feature type="transmembrane region" description="Helical" evidence="7">
    <location>
        <begin position="388"/>
        <end position="409"/>
    </location>
</feature>
<evidence type="ECO:0000256" key="6">
    <source>
        <dbReference type="ARBA" id="ARBA00023136"/>
    </source>
</evidence>
<feature type="transmembrane region" description="Helical" evidence="7">
    <location>
        <begin position="142"/>
        <end position="160"/>
    </location>
</feature>
<reference evidence="8" key="1">
    <citation type="submission" date="2018-01" db="EMBL/GenBank/DDBJ databases">
        <authorList>
            <person name="Mao J.F."/>
        </authorList>
    </citation>
    <scope>NUCLEOTIDE SEQUENCE</scope>
    <source>
        <strain evidence="8">Huo1</strain>
        <tissue evidence="8">Leaf</tissue>
    </source>
</reference>
<accession>A0A8X8YWP5</accession>
<feature type="transmembrane region" description="Helical" evidence="7">
    <location>
        <begin position="356"/>
        <end position="376"/>
    </location>
</feature>
<evidence type="ECO:0000313" key="8">
    <source>
        <dbReference type="EMBL" id="KAG6384297.1"/>
    </source>
</evidence>
<evidence type="ECO:0000313" key="9">
    <source>
        <dbReference type="Proteomes" id="UP000298416"/>
    </source>
</evidence>
<evidence type="ECO:0000256" key="7">
    <source>
        <dbReference type="SAM" id="Phobius"/>
    </source>
</evidence>
<feature type="transmembrane region" description="Helical" evidence="7">
    <location>
        <begin position="172"/>
        <end position="190"/>
    </location>
</feature>
<dbReference type="EMBL" id="PNBA02000182">
    <property type="protein sequence ID" value="KAG6384297.1"/>
    <property type="molecule type" value="Genomic_DNA"/>
</dbReference>
<protein>
    <recommendedName>
        <fullName evidence="10">Bile acid:Na+ symporter, BASS family</fullName>
    </recommendedName>
</protein>
<feature type="transmembrane region" description="Helical" evidence="7">
    <location>
        <begin position="119"/>
        <end position="136"/>
    </location>
</feature>
<name>A0A8X8YWP5_SALSN</name>
<proteinExistence type="inferred from homology"/>
<dbReference type="Gene3D" id="1.20.1530.20">
    <property type="match status" value="1"/>
</dbReference>
<feature type="transmembrane region" description="Helical" evidence="7">
    <location>
        <begin position="286"/>
        <end position="308"/>
    </location>
</feature>
<evidence type="ECO:0000256" key="5">
    <source>
        <dbReference type="ARBA" id="ARBA00022989"/>
    </source>
</evidence>
<evidence type="ECO:0000256" key="2">
    <source>
        <dbReference type="ARBA" id="ARBA00004141"/>
    </source>
</evidence>
<dbReference type="GO" id="GO:0009941">
    <property type="term" value="C:chloroplast envelope"/>
    <property type="evidence" value="ECO:0007669"/>
    <property type="project" value="UniProtKB-SubCell"/>
</dbReference>
<comment type="caution">
    <text evidence="8">The sequence shown here is derived from an EMBL/GenBank/DDBJ whole genome shotgun (WGS) entry which is preliminary data.</text>
</comment>
<comment type="subcellular location">
    <subcellularLocation>
        <location evidence="2">Membrane</location>
        <topology evidence="2">Multi-pass membrane protein</topology>
    </subcellularLocation>
    <subcellularLocation>
        <location evidence="1">Plastid</location>
        <location evidence="1">Chloroplast envelope</location>
    </subcellularLocation>
</comment>
<comment type="similarity">
    <text evidence="3">Belongs to the bile acid:sodium symporter (BASS) (TC 2.A.28) family.</text>
</comment>
<keyword evidence="6 7" id="KW-0472">Membrane</keyword>
<evidence type="ECO:0000256" key="1">
    <source>
        <dbReference type="ARBA" id="ARBA00004119"/>
    </source>
</evidence>
<feature type="transmembrane region" description="Helical" evidence="7">
    <location>
        <begin position="202"/>
        <end position="222"/>
    </location>
</feature>
<dbReference type="AlphaFoldDB" id="A0A8X8YWP5"/>
<dbReference type="InterPro" id="IPR002657">
    <property type="entry name" value="BilAc:Na_symport/Acr3"/>
</dbReference>
<keyword evidence="9" id="KW-1185">Reference proteome</keyword>
<dbReference type="Pfam" id="PF01758">
    <property type="entry name" value="SBF"/>
    <property type="match status" value="1"/>
</dbReference>
<dbReference type="GO" id="GO:0016020">
    <property type="term" value="C:membrane"/>
    <property type="evidence" value="ECO:0007669"/>
    <property type="project" value="UniProtKB-SubCell"/>
</dbReference>
<dbReference type="PANTHER" id="PTHR10361:SF62">
    <property type="entry name" value="SODIUM_PYRUVATE COTRANSPORTER BASS2, CHLOROPLASTIC"/>
    <property type="match status" value="1"/>
</dbReference>
<evidence type="ECO:0000256" key="4">
    <source>
        <dbReference type="ARBA" id="ARBA00022692"/>
    </source>
</evidence>
<organism evidence="8">
    <name type="scientific">Salvia splendens</name>
    <name type="common">Scarlet sage</name>
    <dbReference type="NCBI Taxonomy" id="180675"/>
    <lineage>
        <taxon>Eukaryota</taxon>
        <taxon>Viridiplantae</taxon>
        <taxon>Streptophyta</taxon>
        <taxon>Embryophyta</taxon>
        <taxon>Tracheophyta</taxon>
        <taxon>Spermatophyta</taxon>
        <taxon>Magnoliopsida</taxon>
        <taxon>eudicotyledons</taxon>
        <taxon>Gunneridae</taxon>
        <taxon>Pentapetalae</taxon>
        <taxon>asterids</taxon>
        <taxon>lamiids</taxon>
        <taxon>Lamiales</taxon>
        <taxon>Lamiaceae</taxon>
        <taxon>Nepetoideae</taxon>
        <taxon>Mentheae</taxon>
        <taxon>Salviinae</taxon>
        <taxon>Salvia</taxon>
        <taxon>Salvia subgen. Calosphace</taxon>
        <taxon>core Calosphace</taxon>
    </lineage>
</organism>
<gene>
    <name evidence="8" type="ORF">SASPL_155897</name>
</gene>
<dbReference type="Proteomes" id="UP000298416">
    <property type="component" value="Unassembled WGS sequence"/>
</dbReference>
<dbReference type="PANTHER" id="PTHR10361">
    <property type="entry name" value="SODIUM-BILE ACID COTRANSPORTER"/>
    <property type="match status" value="1"/>
</dbReference>
<dbReference type="InterPro" id="IPR038770">
    <property type="entry name" value="Na+/solute_symporter_sf"/>
</dbReference>
<evidence type="ECO:0000256" key="3">
    <source>
        <dbReference type="ARBA" id="ARBA00006528"/>
    </source>
</evidence>
<dbReference type="InterPro" id="IPR004710">
    <property type="entry name" value="Bilac:Na_transpt"/>
</dbReference>
<sequence>MASYICASVHSSYLSYPFLGEQNGTRISKGSASPAAFMRNSAKSKESGPGNPKTMASCLTLKKNNQSLKLRSSLRHFASTYPHNINVDREYFKFPGTRKSMDARTSRTLSLCSLKDRDVNIVLVINIIGVVPNLMYWERWHIMAGILWLVVILGTIIGIYKPSMVTWLETDLFTLGLGFLMLSMGLTLTFEDFRRCLRNPWTVGIGFLAQYIIKPMLGFLIAMMQYIKGNLIANLDFPSPTDSYPINNVIQTLKLSAPLATGLILVSCCPGGQASNVATYISKGNVALSVLMTTCSTIGAIIMTPLLTKLLAGQLVPVDAAGLAISTFQVVLVPTIIGGNLLISSERVFPKFTSKIVTVTPLIGVILTTLLCASPIGQVAEVLKSQGAQLILPVAFLHAAAFFLGYLVSKISFGESTSRTISIECGMQSSALGFLLAQKHFTNPLVAVPSAVSVVCMALGGSALAVYWRNQPIPVDDKDDFKE</sequence>
<reference evidence="8" key="2">
    <citation type="submission" date="2020-08" db="EMBL/GenBank/DDBJ databases">
        <title>Plant Genome Project.</title>
        <authorList>
            <person name="Zhang R.-G."/>
        </authorList>
    </citation>
    <scope>NUCLEOTIDE SEQUENCE</scope>
    <source>
        <strain evidence="8">Huo1</strain>
        <tissue evidence="8">Leaf</tissue>
    </source>
</reference>
<feature type="transmembrane region" description="Helical" evidence="7">
    <location>
        <begin position="320"/>
        <end position="344"/>
    </location>
</feature>
<evidence type="ECO:0008006" key="10">
    <source>
        <dbReference type="Google" id="ProtNLM"/>
    </source>
</evidence>
<keyword evidence="5 7" id="KW-1133">Transmembrane helix</keyword>
<keyword evidence="4 7" id="KW-0812">Transmembrane</keyword>